<keyword evidence="5" id="KW-1185">Reference proteome</keyword>
<feature type="domain" description="Tail sheath protein C-terminal" evidence="3">
    <location>
        <begin position="514"/>
        <end position="618"/>
    </location>
</feature>
<dbReference type="Gene3D" id="3.40.50.11780">
    <property type="match status" value="2"/>
</dbReference>
<dbReference type="InterPro" id="IPR052042">
    <property type="entry name" value="Tail_sheath_structural"/>
</dbReference>
<name>A0ABU4V853_9PSEU</name>
<dbReference type="PANTHER" id="PTHR35861">
    <property type="match status" value="1"/>
</dbReference>
<dbReference type="Pfam" id="PF04984">
    <property type="entry name" value="Phage_sheath_1"/>
    <property type="match status" value="1"/>
</dbReference>
<dbReference type="InterPro" id="IPR020287">
    <property type="entry name" value="Tail_sheath_C"/>
</dbReference>
<evidence type="ECO:0000259" key="2">
    <source>
        <dbReference type="Pfam" id="PF04984"/>
    </source>
</evidence>
<evidence type="ECO:0000256" key="1">
    <source>
        <dbReference type="ARBA" id="ARBA00008005"/>
    </source>
</evidence>
<dbReference type="InterPro" id="IPR035089">
    <property type="entry name" value="Phage_sheath_subtilisin"/>
</dbReference>
<comment type="similarity">
    <text evidence="1">Belongs to the myoviridae tail sheath protein family.</text>
</comment>
<dbReference type="EMBL" id="JAXAVU010000014">
    <property type="protein sequence ID" value="MDX8147394.1"/>
    <property type="molecule type" value="Genomic_DNA"/>
</dbReference>
<evidence type="ECO:0000313" key="5">
    <source>
        <dbReference type="Proteomes" id="UP001285352"/>
    </source>
</evidence>
<gene>
    <name evidence="4" type="ORF">SK854_35160</name>
</gene>
<organism evidence="4 5">
    <name type="scientific">Lentzea sokolovensis</name>
    <dbReference type="NCBI Taxonomy" id="3095429"/>
    <lineage>
        <taxon>Bacteria</taxon>
        <taxon>Bacillati</taxon>
        <taxon>Actinomycetota</taxon>
        <taxon>Actinomycetes</taxon>
        <taxon>Pseudonocardiales</taxon>
        <taxon>Pseudonocardiaceae</taxon>
        <taxon>Lentzea</taxon>
    </lineage>
</organism>
<sequence>MVDYQGRAPGVYVEERPAVGPIPGVGTSTAAFIGPAAKGPIGSPEKVTSWTRFTEMFGDYVTTPRRYLAHAVRGFFENGGTAAYVVRVGTATNSSLDLLDEAGKPVLRVSATKEGPAGQLITVTTAAAEILTGAKFLATAAKPASGAGTVITLTTADDARAFAAGETVDYEGKRAVVTRVRDGRLFLDAALPAGTPATGSVRTADLVPGQTTFRLTPAAGVERGTVLQITKGATKESVVVDAVAAGLVTVTPGLANAYSFAAGQPQATVASVEFLLTVNHPDGSQSYDRLALDPRHSRYFGRVVDSAAVTVAAVPNATPPPKNRPVAVAGKALAGGTADDPSTMDRARYVTALDVLATIDDISLVCVPDAVGPDAGIQADVIAHCERMKDRFALVDATKADQSPSGATGILEHRLTVRSRYAALYYPWITVPNPAGPGTLSVPPSGHLAGVYARSDAEHGVHKAPANEPITGAVGVAKALDDVDQGELNVNGVNVLRVFGGGRPLVWGARTTSDDVVWRYVNVRRLFMFIEESLQEGLRWAVFQPNDLTLRKKLERTVTEFLTRVWAGGALFGATAGEAFYVKIDDENNPPGLRELGQVVLEIGVAPVRPAEFVVVRIGMSAGGGQVQEG</sequence>
<feature type="domain" description="Tail sheath protein subtilisin-like" evidence="2">
    <location>
        <begin position="350"/>
        <end position="512"/>
    </location>
</feature>
<proteinExistence type="inferred from homology"/>
<evidence type="ECO:0000313" key="4">
    <source>
        <dbReference type="EMBL" id="MDX8147394.1"/>
    </source>
</evidence>
<reference evidence="4 5" key="1">
    <citation type="submission" date="2023-11" db="EMBL/GenBank/DDBJ databases">
        <title>Lentzea sokolovensis, sp. nov., Lentzea kristufkii, sp. nov., and Lentzea miocenensis, sp. nov., rare actinobacteria from Sokolov Coal Basin, Miocene lacustrine sediment, Czech Republic.</title>
        <authorList>
            <person name="Lara A."/>
            <person name="Kotroba L."/>
            <person name="Nouioui I."/>
            <person name="Neumann-Schaal M."/>
            <person name="Mast Y."/>
            <person name="Chronakova A."/>
        </authorList>
    </citation>
    <scope>NUCLEOTIDE SEQUENCE [LARGE SCALE GENOMIC DNA]</scope>
    <source>
        <strain evidence="4 5">BCCO 10_0061</strain>
    </source>
</reference>
<protein>
    <submittedName>
        <fullName evidence="4">Phage tail sheath subtilisin-like domain-containing protein</fullName>
    </submittedName>
</protein>
<evidence type="ECO:0000259" key="3">
    <source>
        <dbReference type="Pfam" id="PF17482"/>
    </source>
</evidence>
<dbReference type="RefSeq" id="WP_319979449.1">
    <property type="nucleotide sequence ID" value="NZ_JAXAVU010000014.1"/>
</dbReference>
<dbReference type="Pfam" id="PF17482">
    <property type="entry name" value="Phage_sheath_1C"/>
    <property type="match status" value="1"/>
</dbReference>
<dbReference type="PANTHER" id="PTHR35861:SF1">
    <property type="entry name" value="PHAGE TAIL SHEATH PROTEIN"/>
    <property type="match status" value="1"/>
</dbReference>
<accession>A0ABU4V853</accession>
<dbReference type="Proteomes" id="UP001285352">
    <property type="component" value="Unassembled WGS sequence"/>
</dbReference>
<comment type="caution">
    <text evidence="4">The sequence shown here is derived from an EMBL/GenBank/DDBJ whole genome shotgun (WGS) entry which is preliminary data.</text>
</comment>